<dbReference type="Pfam" id="PF00583">
    <property type="entry name" value="Acetyltransf_1"/>
    <property type="match status" value="1"/>
</dbReference>
<dbReference type="Gene3D" id="3.40.630.30">
    <property type="match status" value="1"/>
</dbReference>
<dbReference type="CDD" id="cd04301">
    <property type="entry name" value="NAT_SF"/>
    <property type="match status" value="1"/>
</dbReference>
<dbReference type="InterPro" id="IPR000182">
    <property type="entry name" value="GNAT_dom"/>
</dbReference>
<organism evidence="2 3">
    <name type="scientific">Actinoplanes subglobosus</name>
    <dbReference type="NCBI Taxonomy" id="1547892"/>
    <lineage>
        <taxon>Bacteria</taxon>
        <taxon>Bacillati</taxon>
        <taxon>Actinomycetota</taxon>
        <taxon>Actinomycetes</taxon>
        <taxon>Micromonosporales</taxon>
        <taxon>Micromonosporaceae</taxon>
        <taxon>Actinoplanes</taxon>
    </lineage>
</organism>
<proteinExistence type="predicted"/>
<feature type="domain" description="N-acetyltransferase" evidence="1">
    <location>
        <begin position="3"/>
        <end position="162"/>
    </location>
</feature>
<evidence type="ECO:0000313" key="2">
    <source>
        <dbReference type="EMBL" id="MFC4070668.1"/>
    </source>
</evidence>
<keyword evidence="2" id="KW-0012">Acyltransferase</keyword>
<evidence type="ECO:0000259" key="1">
    <source>
        <dbReference type="PROSITE" id="PS51186"/>
    </source>
</evidence>
<reference evidence="3" key="1">
    <citation type="journal article" date="2019" name="Int. J. Syst. Evol. Microbiol.">
        <title>The Global Catalogue of Microorganisms (GCM) 10K type strain sequencing project: providing services to taxonomists for standard genome sequencing and annotation.</title>
        <authorList>
            <consortium name="The Broad Institute Genomics Platform"/>
            <consortium name="The Broad Institute Genome Sequencing Center for Infectious Disease"/>
            <person name="Wu L."/>
            <person name="Ma J."/>
        </authorList>
    </citation>
    <scope>NUCLEOTIDE SEQUENCE [LARGE SCALE GENOMIC DNA]</scope>
    <source>
        <strain evidence="3">TBRC 5832</strain>
    </source>
</reference>
<comment type="caution">
    <text evidence="2">The sequence shown here is derived from an EMBL/GenBank/DDBJ whole genome shotgun (WGS) entry which is preliminary data.</text>
</comment>
<dbReference type="PANTHER" id="PTHR43138:SF1">
    <property type="entry name" value="N-ACETYLTRANSFERASE ACA1"/>
    <property type="match status" value="1"/>
</dbReference>
<dbReference type="EC" id="2.3.-.-" evidence="2"/>
<dbReference type="RefSeq" id="WP_378071552.1">
    <property type="nucleotide sequence ID" value="NZ_JBHSBL010000025.1"/>
</dbReference>
<sequence>MTPEIRPFAESDWPAVWAVIQEVIRAEETFPYDPAMPEAAARAMWVEQSPGLTVVALLDGEVVGTAKMGTNRPGPGDHVSTASFMVASTARGRGVGTALCRFAVGWAEQRGYASMQFNAVVETNTSAVELYRREGFEVIGTVPRTFRHPVHGRVGLHVMFLEFGTP</sequence>
<dbReference type="PANTHER" id="PTHR43138">
    <property type="entry name" value="ACETYLTRANSFERASE, GNAT FAMILY"/>
    <property type="match status" value="1"/>
</dbReference>
<name>A0ABV8J259_9ACTN</name>
<dbReference type="EMBL" id="JBHSBL010000025">
    <property type="protein sequence ID" value="MFC4070668.1"/>
    <property type="molecule type" value="Genomic_DNA"/>
</dbReference>
<dbReference type="Proteomes" id="UP001595867">
    <property type="component" value="Unassembled WGS sequence"/>
</dbReference>
<dbReference type="SUPFAM" id="SSF55729">
    <property type="entry name" value="Acyl-CoA N-acyltransferases (Nat)"/>
    <property type="match status" value="1"/>
</dbReference>
<dbReference type="GO" id="GO:0016746">
    <property type="term" value="F:acyltransferase activity"/>
    <property type="evidence" value="ECO:0007669"/>
    <property type="project" value="UniProtKB-KW"/>
</dbReference>
<dbReference type="PROSITE" id="PS51186">
    <property type="entry name" value="GNAT"/>
    <property type="match status" value="1"/>
</dbReference>
<accession>A0ABV8J259</accession>
<protein>
    <submittedName>
        <fullName evidence="2">GNAT family N-acetyltransferase</fullName>
        <ecNumber evidence="2">2.3.-.-</ecNumber>
    </submittedName>
</protein>
<evidence type="ECO:0000313" key="3">
    <source>
        <dbReference type="Proteomes" id="UP001595867"/>
    </source>
</evidence>
<dbReference type="InterPro" id="IPR016181">
    <property type="entry name" value="Acyl_CoA_acyltransferase"/>
</dbReference>
<keyword evidence="2" id="KW-0808">Transferase</keyword>
<keyword evidence="3" id="KW-1185">Reference proteome</keyword>
<dbReference type="InterPro" id="IPR052742">
    <property type="entry name" value="Mito_N-acetyltransferase"/>
</dbReference>
<gene>
    <name evidence="2" type="ORF">ACFO0C_37540</name>
</gene>